<dbReference type="AlphaFoldDB" id="A0A7I8DB81"/>
<proteinExistence type="inferred from homology"/>
<feature type="domain" description="Ribosomal protein eL8/eL30/eS12/Gadd45" evidence="3">
    <location>
        <begin position="7"/>
        <end position="81"/>
    </location>
</feature>
<evidence type="ECO:0000256" key="1">
    <source>
        <dbReference type="ARBA" id="ARBA00007337"/>
    </source>
</evidence>
<dbReference type="SUPFAM" id="SSF55315">
    <property type="entry name" value="L30e-like"/>
    <property type="match status" value="1"/>
</dbReference>
<dbReference type="EMBL" id="AP023366">
    <property type="protein sequence ID" value="BCJ87345.1"/>
    <property type="molecule type" value="Genomic_DNA"/>
</dbReference>
<sequence>MLYERIRSANHVAIGTNQTTKALEQSAAKEVFVAKDADKKIVDRVLRLCELKQTPFVWVDSMKQLGKLCGIEVGAAVAAILKD</sequence>
<keyword evidence="2" id="KW-0687">Ribonucleoprotein</keyword>
<evidence type="ECO:0000256" key="2">
    <source>
        <dbReference type="ARBA" id="ARBA00023274"/>
    </source>
</evidence>
<dbReference type="GO" id="GO:0005840">
    <property type="term" value="C:ribosome"/>
    <property type="evidence" value="ECO:0007669"/>
    <property type="project" value="UniProtKB-KW"/>
</dbReference>
<dbReference type="PRINTS" id="PR00881">
    <property type="entry name" value="L7ARS6FAMILY"/>
</dbReference>
<evidence type="ECO:0000313" key="5">
    <source>
        <dbReference type="Proteomes" id="UP000593802"/>
    </source>
</evidence>
<dbReference type="InterPro" id="IPR004038">
    <property type="entry name" value="Ribosomal_eL8/eL30/eS12/Gad45"/>
</dbReference>
<comment type="similarity">
    <text evidence="1">Belongs to the eukaryotic ribosomal protein eL8 family.</text>
</comment>
<dbReference type="RefSeq" id="WP_200757238.1">
    <property type="nucleotide sequence ID" value="NZ_AP023366.1"/>
</dbReference>
<keyword evidence="4" id="KW-0689">Ribosomal protein</keyword>
<dbReference type="Pfam" id="PF01248">
    <property type="entry name" value="Ribosomal_L7Ae"/>
    <property type="match status" value="1"/>
</dbReference>
<dbReference type="InterPro" id="IPR018492">
    <property type="entry name" value="Ribosomal_eL8/Nhp2"/>
</dbReference>
<accession>A0A7I8DB81</accession>
<dbReference type="InterPro" id="IPR029064">
    <property type="entry name" value="Ribosomal_eL30-like_sf"/>
</dbReference>
<protein>
    <submittedName>
        <fullName evidence="4">50S ribosomal protein L7ae</fullName>
    </submittedName>
</protein>
<reference evidence="4 5" key="1">
    <citation type="submission" date="2020-08" db="EMBL/GenBank/DDBJ databases">
        <title>Complete Genome Sequence of Effusibacillus dendaii Strain skT53, Isolated from Farmland soil.</title>
        <authorList>
            <person name="Konishi T."/>
            <person name="Kawasaki H."/>
        </authorList>
    </citation>
    <scope>NUCLEOTIDE SEQUENCE [LARGE SCALE GENOMIC DNA]</scope>
    <source>
        <strain evidence="5">skT53</strain>
    </source>
</reference>
<dbReference type="KEGG" id="eff:skT53_23300"/>
<name>A0A7I8DB81_9BACL</name>
<organism evidence="4 5">
    <name type="scientific">Effusibacillus dendaii</name>
    <dbReference type="NCBI Taxonomy" id="2743772"/>
    <lineage>
        <taxon>Bacteria</taxon>
        <taxon>Bacillati</taxon>
        <taxon>Bacillota</taxon>
        <taxon>Bacilli</taxon>
        <taxon>Bacillales</taxon>
        <taxon>Alicyclobacillaceae</taxon>
        <taxon>Effusibacillus</taxon>
    </lineage>
</organism>
<dbReference type="PRINTS" id="PR00884">
    <property type="entry name" value="RIBOSOMALHS6"/>
</dbReference>
<dbReference type="Proteomes" id="UP000593802">
    <property type="component" value="Chromosome"/>
</dbReference>
<dbReference type="GO" id="GO:1990904">
    <property type="term" value="C:ribonucleoprotein complex"/>
    <property type="evidence" value="ECO:0007669"/>
    <property type="project" value="UniProtKB-KW"/>
</dbReference>
<evidence type="ECO:0000313" key="4">
    <source>
        <dbReference type="EMBL" id="BCJ87345.1"/>
    </source>
</evidence>
<dbReference type="Gene3D" id="3.30.1330.30">
    <property type="match status" value="1"/>
</dbReference>
<keyword evidence="5" id="KW-1185">Reference proteome</keyword>
<gene>
    <name evidence="4" type="ORF">skT53_23300</name>
</gene>
<evidence type="ECO:0000259" key="3">
    <source>
        <dbReference type="Pfam" id="PF01248"/>
    </source>
</evidence>